<feature type="transmembrane region" description="Helical" evidence="7">
    <location>
        <begin position="84"/>
        <end position="100"/>
    </location>
</feature>
<comment type="subcellular location">
    <subcellularLocation>
        <location evidence="1">Cell membrane</location>
        <topology evidence="1">Multi-pass membrane protein</topology>
    </subcellularLocation>
</comment>
<dbReference type="PANTHER" id="PTHR30509:SF9">
    <property type="entry name" value="MULTIDRUG RESISTANCE PROTEIN MDTO"/>
    <property type="match status" value="1"/>
</dbReference>
<dbReference type="Proteomes" id="UP000011083">
    <property type="component" value="Unassembled WGS sequence"/>
</dbReference>
<keyword evidence="3 7" id="KW-0812">Transmembrane</keyword>
<accession>L8HDM8</accession>
<dbReference type="VEuPathDB" id="AmoebaDB:ACA1_069260"/>
<sequence length="965" mass="107055">MQDYSAVEADNNLCCFDGGRRRRTSVPMCFYFVPFCLPVYISPVFLNYVSWGLRSAIAATVLSAALFIAPITAVFASAPTLGRTLNLSWAIMALALLAVLGQTETWWLAIGLFCMCWLCSYPIYHPIAVVVLFYIQIPGLDWVLFPFYAVAAMGIGCGCGVVMQILPWPTRGSKELLEALGLSLNAASRGVQCAIGHFTANEKHDVERLYLSEKAQLMTQKIVENIAIAKARYEDAQWEHGLMSNPGFVKYIQTLEAMTEAMEGMYRCSMAAEPGYYHDNFVAHLRASFGRLSEAMALTLDTFSHKIMNKQIGLSSIRRQYRHKKMMRKEKERKKATNSRDRPKQEEVNNDDGDGDGDKESIDDKDLDIVARMDDILKTYERTRRQWFWHNSSESTKNLTNFNMKEVLPLAAFIFYLKTFIGLMKSLEEVKPHWVVDFNFVLTVFPLDILRDIVLWLAGLPKRLSKYAQDSRQGGRFAFLSIPAKCSIAWLRSDKVIWATQMSVAISVASILVFSSAIREWFPYGYWAVLTVCLVMDRKQGFSFRQTGLRILGTVLGATAGYLGVHISAENGLGILAFFFVWINICSYARGSVKSLDYPGAVAAYTMGLVMIVAKQPQTTSAELLALGRIESNFLGCLVIVGICLVWPVRSSNHLRYSLLPGSLTKIRELSSLIFDSFITPPASSLCNSSSLSSSSSGPHRRSGAGASTCAQPSDELSDLAGVTGTTLDEEEQGDEAGVLSEHHHVPPHPMETTTDAAAKAKPGATSPAVAIIKGGILVAQALHIESGAHEPQLWSVCLASQKKLLKQLIILDKVITSAKLEGRGIYNLLFPALLSSLCSIKVEVLGCMEELLKQLIPPKKPQSAMDQLEAMEGGQSCERQLLAILRQTIKQFLKSPPLHADHLPISNMDALSLFTFLFTVRDFVAEVSVLWRGLQRLLQVEALYSKQIETFTWCPTLGHHLARI</sequence>
<dbReference type="EMBL" id="KB007857">
    <property type="protein sequence ID" value="ELR23342.1"/>
    <property type="molecule type" value="Genomic_DNA"/>
</dbReference>
<dbReference type="KEGG" id="acan:ACA1_069260"/>
<dbReference type="Pfam" id="PF13515">
    <property type="entry name" value="FUSC_2"/>
    <property type="match status" value="1"/>
</dbReference>
<feature type="transmembrane region" description="Helical" evidence="7">
    <location>
        <begin position="147"/>
        <end position="166"/>
    </location>
</feature>
<evidence type="ECO:0000256" key="3">
    <source>
        <dbReference type="ARBA" id="ARBA00022692"/>
    </source>
</evidence>
<feature type="region of interest" description="Disordered" evidence="6">
    <location>
        <begin position="689"/>
        <end position="716"/>
    </location>
</feature>
<evidence type="ECO:0000256" key="4">
    <source>
        <dbReference type="ARBA" id="ARBA00022989"/>
    </source>
</evidence>
<evidence type="ECO:0000313" key="10">
    <source>
        <dbReference type="Proteomes" id="UP000011083"/>
    </source>
</evidence>
<keyword evidence="10" id="KW-1185">Reference proteome</keyword>
<dbReference type="RefSeq" id="XP_004352870.1">
    <property type="nucleotide sequence ID" value="XM_004352818.1"/>
</dbReference>
<keyword evidence="4 7" id="KW-1133">Transmembrane helix</keyword>
<feature type="transmembrane region" description="Helical" evidence="7">
    <location>
        <begin position="107"/>
        <end position="135"/>
    </location>
</feature>
<feature type="region of interest" description="Disordered" evidence="6">
    <location>
        <begin position="729"/>
        <end position="754"/>
    </location>
</feature>
<dbReference type="PANTHER" id="PTHR30509">
    <property type="entry name" value="P-HYDROXYBENZOIC ACID EFFLUX PUMP SUBUNIT-RELATED"/>
    <property type="match status" value="1"/>
</dbReference>
<dbReference type="GO" id="GO:0005886">
    <property type="term" value="C:plasma membrane"/>
    <property type="evidence" value="ECO:0007669"/>
    <property type="project" value="UniProtKB-SubCell"/>
</dbReference>
<evidence type="ECO:0000313" key="9">
    <source>
        <dbReference type="EMBL" id="ELR23342.1"/>
    </source>
</evidence>
<evidence type="ECO:0000259" key="8">
    <source>
        <dbReference type="Pfam" id="PF13515"/>
    </source>
</evidence>
<feature type="compositionally biased region" description="Basic and acidic residues" evidence="6">
    <location>
        <begin position="329"/>
        <end position="347"/>
    </location>
</feature>
<evidence type="ECO:0000256" key="2">
    <source>
        <dbReference type="ARBA" id="ARBA00022475"/>
    </source>
</evidence>
<feature type="region of interest" description="Disordered" evidence="6">
    <location>
        <begin position="321"/>
        <end position="362"/>
    </location>
</feature>
<feature type="domain" description="Integral membrane bound transporter" evidence="8">
    <location>
        <begin position="518"/>
        <end position="641"/>
    </location>
</feature>
<keyword evidence="2" id="KW-1003">Cell membrane</keyword>
<dbReference type="OrthoDB" id="68611at2759"/>
<dbReference type="InterPro" id="IPR049453">
    <property type="entry name" value="Memb_transporter_dom"/>
</dbReference>
<dbReference type="AlphaFoldDB" id="L8HDM8"/>
<keyword evidence="5 7" id="KW-0472">Membrane</keyword>
<feature type="transmembrane region" description="Helical" evidence="7">
    <location>
        <begin position="30"/>
        <end position="49"/>
    </location>
</feature>
<reference evidence="9 10" key="1">
    <citation type="journal article" date="2013" name="Genome Biol.">
        <title>Genome of Acanthamoeba castellanii highlights extensive lateral gene transfer and early evolution of tyrosine kinase signaling.</title>
        <authorList>
            <person name="Clarke M."/>
            <person name="Lohan A.J."/>
            <person name="Liu B."/>
            <person name="Lagkouvardos I."/>
            <person name="Roy S."/>
            <person name="Zafar N."/>
            <person name="Bertelli C."/>
            <person name="Schilde C."/>
            <person name="Kianianmomeni A."/>
            <person name="Burglin T.R."/>
            <person name="Frech C."/>
            <person name="Turcotte B."/>
            <person name="Kopec K.O."/>
            <person name="Synnott J.M."/>
            <person name="Choo C."/>
            <person name="Paponov I."/>
            <person name="Finkler A."/>
            <person name="Soon Heng Tan C."/>
            <person name="Hutchins A.P."/>
            <person name="Weinmeier T."/>
            <person name="Rattei T."/>
            <person name="Chu J.S."/>
            <person name="Gimenez G."/>
            <person name="Irimia M."/>
            <person name="Rigden D.J."/>
            <person name="Fitzpatrick D.A."/>
            <person name="Lorenzo-Morales J."/>
            <person name="Bateman A."/>
            <person name="Chiu C.H."/>
            <person name="Tang P."/>
            <person name="Hegemann P."/>
            <person name="Fromm H."/>
            <person name="Raoult D."/>
            <person name="Greub G."/>
            <person name="Miranda-Saavedra D."/>
            <person name="Chen N."/>
            <person name="Nash P."/>
            <person name="Ginger M.L."/>
            <person name="Horn M."/>
            <person name="Schaap P."/>
            <person name="Caler L."/>
            <person name="Loftus B."/>
        </authorList>
    </citation>
    <scope>NUCLEOTIDE SEQUENCE [LARGE SCALE GENOMIC DNA]</scope>
    <source>
        <strain evidence="9 10">Neff</strain>
    </source>
</reference>
<evidence type="ECO:0000256" key="1">
    <source>
        <dbReference type="ARBA" id="ARBA00004651"/>
    </source>
</evidence>
<organism evidence="9 10">
    <name type="scientific">Acanthamoeba castellanii (strain ATCC 30010 / Neff)</name>
    <dbReference type="NCBI Taxonomy" id="1257118"/>
    <lineage>
        <taxon>Eukaryota</taxon>
        <taxon>Amoebozoa</taxon>
        <taxon>Discosea</taxon>
        <taxon>Longamoebia</taxon>
        <taxon>Centramoebida</taxon>
        <taxon>Acanthamoebidae</taxon>
        <taxon>Acanthamoeba</taxon>
    </lineage>
</organism>
<protein>
    <recommendedName>
        <fullName evidence="8">Integral membrane bound transporter domain-containing protein</fullName>
    </recommendedName>
</protein>
<dbReference type="GeneID" id="14924315"/>
<gene>
    <name evidence="9" type="ORF">ACA1_069260</name>
</gene>
<evidence type="ECO:0000256" key="5">
    <source>
        <dbReference type="ARBA" id="ARBA00023136"/>
    </source>
</evidence>
<feature type="compositionally biased region" description="Low complexity" evidence="6">
    <location>
        <begin position="689"/>
        <end position="708"/>
    </location>
</feature>
<feature type="transmembrane region" description="Helical" evidence="7">
    <location>
        <begin position="56"/>
        <end position="78"/>
    </location>
</feature>
<name>L8HDM8_ACACF</name>
<evidence type="ECO:0000256" key="6">
    <source>
        <dbReference type="SAM" id="MobiDB-lite"/>
    </source>
</evidence>
<proteinExistence type="predicted"/>
<evidence type="ECO:0000256" key="7">
    <source>
        <dbReference type="SAM" id="Phobius"/>
    </source>
</evidence>
<dbReference type="STRING" id="1257118.L8HDM8"/>